<gene>
    <name evidence="1" type="ORF">A2625_06900</name>
</gene>
<proteinExistence type="predicted"/>
<dbReference type="PANTHER" id="PTHR33531">
    <property type="entry name" value="RUBRERYTHRIN SUBFAMILY"/>
    <property type="match status" value="1"/>
</dbReference>
<reference evidence="1 2" key="1">
    <citation type="journal article" date="2016" name="Nat. Commun.">
        <title>Thousands of microbial genomes shed light on interconnected biogeochemical processes in an aquifer system.</title>
        <authorList>
            <person name="Anantharaman K."/>
            <person name="Brown C.T."/>
            <person name="Hug L.A."/>
            <person name="Sharon I."/>
            <person name="Castelle C.J."/>
            <person name="Probst A.J."/>
            <person name="Thomas B.C."/>
            <person name="Singh A."/>
            <person name="Wilkins M.J."/>
            <person name="Karaoz U."/>
            <person name="Brodie E.L."/>
            <person name="Williams K.H."/>
            <person name="Hubbard S.S."/>
            <person name="Banfield J.F."/>
        </authorList>
    </citation>
    <scope>NUCLEOTIDE SEQUENCE [LARGE SCALE GENOMIC DNA]</scope>
</reference>
<dbReference type="Gene3D" id="1.20.5.420">
    <property type="entry name" value="Immunoglobulin FC, subunit C"/>
    <property type="match status" value="1"/>
</dbReference>
<dbReference type="Proteomes" id="UP000178724">
    <property type="component" value="Unassembled WGS sequence"/>
</dbReference>
<evidence type="ECO:0000313" key="1">
    <source>
        <dbReference type="EMBL" id="OGB91019.1"/>
    </source>
</evidence>
<dbReference type="CDD" id="cd01045">
    <property type="entry name" value="Ferritin_like_AB"/>
    <property type="match status" value="1"/>
</dbReference>
<comment type="caution">
    <text evidence="1">The sequence shown here is derived from an EMBL/GenBank/DDBJ whole genome shotgun (WGS) entry which is preliminary data.</text>
</comment>
<dbReference type="SUPFAM" id="SSF47240">
    <property type="entry name" value="Ferritin-like"/>
    <property type="match status" value="1"/>
</dbReference>
<evidence type="ECO:0000313" key="2">
    <source>
        <dbReference type="Proteomes" id="UP000178724"/>
    </source>
</evidence>
<dbReference type="AlphaFoldDB" id="A0A1F4Q586"/>
<name>A0A1F4Q586_UNCSA</name>
<dbReference type="Gene3D" id="1.20.1260.10">
    <property type="match status" value="1"/>
</dbReference>
<sequence length="153" mass="17038">MTNNEKAIEPLLIAIKAEKSAIEYYARAARRVTNPTGKKALEKIKKQEEAHYKALKLKFRKLTGRDVRPEDEAGVSAQISPLTEAHIADREASDLDICQVALQDEREAHNYYLKSAQGSSDSATIKLYEELAGEEKKHAETIAGLCRILSGKK</sequence>
<dbReference type="EMBL" id="METM01000001">
    <property type="protein sequence ID" value="OGB91019.1"/>
    <property type="molecule type" value="Genomic_DNA"/>
</dbReference>
<dbReference type="InterPro" id="IPR009078">
    <property type="entry name" value="Ferritin-like_SF"/>
</dbReference>
<organism evidence="1 2">
    <name type="scientific">candidate division WOR-1 bacterium RIFCSPHIGHO2_01_FULL_53_15</name>
    <dbReference type="NCBI Taxonomy" id="1802564"/>
    <lineage>
        <taxon>Bacteria</taxon>
        <taxon>Bacillati</taxon>
        <taxon>Saganbacteria</taxon>
    </lineage>
</organism>
<dbReference type="PANTHER" id="PTHR33531:SF7">
    <property type="entry name" value="HYPOTHETICAL MEMBRANE PROTEIN, CONSERVED"/>
    <property type="match status" value="1"/>
</dbReference>
<accession>A0A1F4Q586</accession>
<protein>
    <submittedName>
        <fullName evidence="1">Uncharacterized protein</fullName>
    </submittedName>
</protein>
<dbReference type="InterPro" id="IPR012347">
    <property type="entry name" value="Ferritin-like"/>
</dbReference>